<dbReference type="STRING" id="1077974.GOEFS_020_00340"/>
<name>H0QWG9_9ACTN</name>
<evidence type="ECO:0000313" key="7">
    <source>
        <dbReference type="Proteomes" id="UP000035034"/>
    </source>
</evidence>
<accession>H0QWG9</accession>
<comment type="similarity">
    <text evidence="1">Belongs to the ATP-dependent AMP-binding enzyme family.</text>
</comment>
<dbReference type="InterPro" id="IPR025110">
    <property type="entry name" value="AMP-bd_C"/>
</dbReference>
<dbReference type="RefSeq" id="WP_007316508.1">
    <property type="nucleotide sequence ID" value="NZ_BAEH01000020.1"/>
</dbReference>
<dbReference type="SUPFAM" id="SSF56801">
    <property type="entry name" value="Acetyl-CoA synthetase-like"/>
    <property type="match status" value="1"/>
</dbReference>
<dbReference type="eggNOG" id="COG0318">
    <property type="taxonomic scope" value="Bacteria"/>
</dbReference>
<evidence type="ECO:0000256" key="1">
    <source>
        <dbReference type="ARBA" id="ARBA00006432"/>
    </source>
</evidence>
<keyword evidence="7" id="KW-1185">Reference proteome</keyword>
<reference evidence="6 7" key="1">
    <citation type="submission" date="2011-12" db="EMBL/GenBank/DDBJ databases">
        <title>Whole genome shotgun sequence of Gordonia effusa NBRC 100432.</title>
        <authorList>
            <person name="Yoshida I."/>
            <person name="Takarada H."/>
            <person name="Hosoyama A."/>
            <person name="Tsuchikane K."/>
            <person name="Katsumata H."/>
            <person name="Yamazaki S."/>
            <person name="Fujita N."/>
        </authorList>
    </citation>
    <scope>NUCLEOTIDE SEQUENCE [LARGE SCALE GENOMIC DNA]</scope>
    <source>
        <strain evidence="6 7">NBRC 100432</strain>
    </source>
</reference>
<keyword evidence="2 6" id="KW-0436">Ligase</keyword>
<dbReference type="InterPro" id="IPR045851">
    <property type="entry name" value="AMP-bd_C_sf"/>
</dbReference>
<dbReference type="PANTHER" id="PTHR43201">
    <property type="entry name" value="ACYL-COA SYNTHETASE"/>
    <property type="match status" value="1"/>
</dbReference>
<dbReference type="Pfam" id="PF00501">
    <property type="entry name" value="AMP-binding"/>
    <property type="match status" value="1"/>
</dbReference>
<evidence type="ECO:0000256" key="2">
    <source>
        <dbReference type="ARBA" id="ARBA00022598"/>
    </source>
</evidence>
<evidence type="ECO:0000259" key="5">
    <source>
        <dbReference type="Pfam" id="PF13193"/>
    </source>
</evidence>
<feature type="region of interest" description="Disordered" evidence="3">
    <location>
        <begin position="187"/>
        <end position="221"/>
    </location>
</feature>
<feature type="domain" description="AMP-binding enzyme C-terminal" evidence="5">
    <location>
        <begin position="454"/>
        <end position="529"/>
    </location>
</feature>
<protein>
    <submittedName>
        <fullName evidence="6">Putative fatty-acid--CoA ligase</fullName>
    </submittedName>
</protein>
<dbReference type="InterPro" id="IPR020845">
    <property type="entry name" value="AMP-binding_CS"/>
</dbReference>
<dbReference type="PANTHER" id="PTHR43201:SF5">
    <property type="entry name" value="MEDIUM-CHAIN ACYL-COA LIGASE ACSF2, MITOCHONDRIAL"/>
    <property type="match status" value="1"/>
</dbReference>
<dbReference type="Proteomes" id="UP000035034">
    <property type="component" value="Unassembled WGS sequence"/>
</dbReference>
<sequence length="543" mass="57313">MDLSQVRAVVKQESESLKILRGAGAIPSVRRIPALGWAGVRGGGAAAGELLGILHGDAVALIDPRGALTYRQLGAASNSLINGLRTHLAAAARPTVGLMCRNSRYSLLGLFAVLGAGAKLVLLNTDMGPKQMAEVCRREKVDIVIYDAEFAPAFAGLAETVERLIAWPADGEISDIDLLISSNSSRLPPRPTGAPSVVMLTSGSSGTPKGASRDSNSSSERPSLAMIAGFLQKIPLRREDRIFLAPPVFHGWGAIVAASALMLGATIVFDRRFDPQQALELIVRHRCSAVITVPTMLRRLMSLPTEQLARIDRSALRIVGSGGAKLETALVRSVLDEFGTVMYNLYGATEASFITIATPQDLVAEPACSGSAPIGVRVKIMVDGQPVAVGQRGDIYVGSAGTIATYTDSTSKESVDGMIKTGDVGRLDAAGRLFIEGRSDGMIVSGGENVFPEELELVLAAHPDVADAKVVAVPDVDFGQRLRVFVVAASGATISADVLKKYVSQELSRSRVPRDVIEVPELPRTATGKVTKATLETLAEIYA</sequence>
<dbReference type="Gene3D" id="3.30.300.30">
    <property type="match status" value="1"/>
</dbReference>
<dbReference type="InterPro" id="IPR000873">
    <property type="entry name" value="AMP-dep_synth/lig_dom"/>
</dbReference>
<evidence type="ECO:0000259" key="4">
    <source>
        <dbReference type="Pfam" id="PF00501"/>
    </source>
</evidence>
<evidence type="ECO:0000256" key="3">
    <source>
        <dbReference type="SAM" id="MobiDB-lite"/>
    </source>
</evidence>
<feature type="domain" description="AMP-dependent synthetase/ligase" evidence="4">
    <location>
        <begin position="55"/>
        <end position="406"/>
    </location>
</feature>
<evidence type="ECO:0000313" key="6">
    <source>
        <dbReference type="EMBL" id="GAB17170.1"/>
    </source>
</evidence>
<dbReference type="EMBL" id="BAEH01000020">
    <property type="protein sequence ID" value="GAB17170.1"/>
    <property type="molecule type" value="Genomic_DNA"/>
</dbReference>
<dbReference type="AlphaFoldDB" id="H0QWG9"/>
<dbReference type="GO" id="GO:0031956">
    <property type="term" value="F:medium-chain fatty acid-CoA ligase activity"/>
    <property type="evidence" value="ECO:0007669"/>
    <property type="project" value="TreeGrafter"/>
</dbReference>
<dbReference type="InterPro" id="IPR042099">
    <property type="entry name" value="ANL_N_sf"/>
</dbReference>
<dbReference type="CDD" id="cd04433">
    <property type="entry name" value="AFD_class_I"/>
    <property type="match status" value="1"/>
</dbReference>
<gene>
    <name evidence="6" type="ORF">GOEFS_020_00340</name>
</gene>
<proteinExistence type="inferred from homology"/>
<dbReference type="Gene3D" id="3.40.50.12780">
    <property type="entry name" value="N-terminal domain of ligase-like"/>
    <property type="match status" value="1"/>
</dbReference>
<dbReference type="GO" id="GO:0006631">
    <property type="term" value="P:fatty acid metabolic process"/>
    <property type="evidence" value="ECO:0007669"/>
    <property type="project" value="TreeGrafter"/>
</dbReference>
<comment type="caution">
    <text evidence="6">The sequence shown here is derived from an EMBL/GenBank/DDBJ whole genome shotgun (WGS) entry which is preliminary data.</text>
</comment>
<dbReference type="OrthoDB" id="56621at2"/>
<dbReference type="PROSITE" id="PS00455">
    <property type="entry name" value="AMP_BINDING"/>
    <property type="match status" value="1"/>
</dbReference>
<organism evidence="6 7">
    <name type="scientific">Gordonia effusa NBRC 100432</name>
    <dbReference type="NCBI Taxonomy" id="1077974"/>
    <lineage>
        <taxon>Bacteria</taxon>
        <taxon>Bacillati</taxon>
        <taxon>Actinomycetota</taxon>
        <taxon>Actinomycetes</taxon>
        <taxon>Mycobacteriales</taxon>
        <taxon>Gordoniaceae</taxon>
        <taxon>Gordonia</taxon>
    </lineage>
</organism>
<dbReference type="Pfam" id="PF13193">
    <property type="entry name" value="AMP-binding_C"/>
    <property type="match status" value="1"/>
</dbReference>